<reference evidence="3" key="1">
    <citation type="journal article" date="2015" name="BMC Genomics">
        <title>Genomic and transcriptomic analysis of the endophytic fungus Pestalotiopsis fici reveals its lifestyle and high potential for synthesis of natural products.</title>
        <authorList>
            <person name="Wang X."/>
            <person name="Zhang X."/>
            <person name="Liu L."/>
            <person name="Xiang M."/>
            <person name="Wang W."/>
            <person name="Sun X."/>
            <person name="Che Y."/>
            <person name="Guo L."/>
            <person name="Liu G."/>
            <person name="Guo L."/>
            <person name="Wang C."/>
            <person name="Yin W.B."/>
            <person name="Stadler M."/>
            <person name="Zhang X."/>
            <person name="Liu X."/>
        </authorList>
    </citation>
    <scope>NUCLEOTIDE SEQUENCE [LARGE SCALE GENOMIC DNA]</scope>
    <source>
        <strain evidence="3">W106-1 / CGMCC3.15140</strain>
    </source>
</reference>
<dbReference type="PANTHER" id="PTHR42085:SF2">
    <property type="entry name" value="F-BOX DOMAIN-CONTAINING PROTEIN"/>
    <property type="match status" value="1"/>
</dbReference>
<dbReference type="RefSeq" id="XP_007829386.1">
    <property type="nucleotide sequence ID" value="XM_007831195.1"/>
</dbReference>
<dbReference type="OMA" id="FDAWPSV"/>
<evidence type="ECO:0000313" key="2">
    <source>
        <dbReference type="EMBL" id="ETS84589.1"/>
    </source>
</evidence>
<dbReference type="InParanoid" id="W3XEZ4"/>
<dbReference type="Proteomes" id="UP000030651">
    <property type="component" value="Unassembled WGS sequence"/>
</dbReference>
<name>W3XEZ4_PESFW</name>
<dbReference type="AlphaFoldDB" id="W3XEZ4"/>
<dbReference type="HOGENOM" id="CLU_057896_0_0_1"/>
<evidence type="ECO:0000256" key="1">
    <source>
        <dbReference type="SAM" id="MobiDB-lite"/>
    </source>
</evidence>
<organism evidence="2 3">
    <name type="scientific">Pestalotiopsis fici (strain W106-1 / CGMCC3.15140)</name>
    <dbReference type="NCBI Taxonomy" id="1229662"/>
    <lineage>
        <taxon>Eukaryota</taxon>
        <taxon>Fungi</taxon>
        <taxon>Dikarya</taxon>
        <taxon>Ascomycota</taxon>
        <taxon>Pezizomycotina</taxon>
        <taxon>Sordariomycetes</taxon>
        <taxon>Xylariomycetidae</taxon>
        <taxon>Amphisphaeriales</taxon>
        <taxon>Sporocadaceae</taxon>
        <taxon>Pestalotiopsis</taxon>
    </lineage>
</organism>
<dbReference type="OrthoDB" id="5372935at2759"/>
<dbReference type="GeneID" id="19267627"/>
<feature type="region of interest" description="Disordered" evidence="1">
    <location>
        <begin position="1"/>
        <end position="32"/>
    </location>
</feature>
<keyword evidence="3" id="KW-1185">Reference proteome</keyword>
<feature type="compositionally biased region" description="Low complexity" evidence="1">
    <location>
        <begin position="7"/>
        <end position="28"/>
    </location>
</feature>
<dbReference type="EMBL" id="KI912110">
    <property type="protein sequence ID" value="ETS84589.1"/>
    <property type="molecule type" value="Genomic_DNA"/>
</dbReference>
<gene>
    <name evidence="2" type="ORF">PFICI_02614</name>
</gene>
<dbReference type="PANTHER" id="PTHR42085">
    <property type="entry name" value="F-BOX DOMAIN-CONTAINING PROTEIN"/>
    <property type="match status" value="1"/>
</dbReference>
<dbReference type="KEGG" id="pfy:PFICI_02614"/>
<evidence type="ECO:0008006" key="4">
    <source>
        <dbReference type="Google" id="ProtNLM"/>
    </source>
</evidence>
<protein>
    <recommendedName>
        <fullName evidence="4">F-box domain-containing protein</fullName>
    </recommendedName>
</protein>
<proteinExistence type="predicted"/>
<sequence>MRRRATGGRAPRPIITAPSTASSSAVPSGNTSDAESAMIDSIASLTSNIASLTVDIPLSNKPKKKKAPPFRFFDLPSELRLRVFDFHFANVGDVLDLDHDNYQRIHKKLIIFKTCRQMYREASYAFYSTHAVRIFPIWGKFFKSKKPLLARMSANQRSSLTTLELRLGPGWNRPPRGWVVNEALGLKGCVNVHRIKVFVECDPSNDIFKGFRRSDGFYEKFSQDILEAILHEMPWCRLVEFDANPSVRKNGAMMKGLLDTTSKMDCKLAWGPEKGWDDGEEIIPPEPIPNNEPIGIAAIVDGRMIPANTGLNPNYDPNIITFTS</sequence>
<evidence type="ECO:0000313" key="3">
    <source>
        <dbReference type="Proteomes" id="UP000030651"/>
    </source>
</evidence>
<dbReference type="eggNOG" id="ENOG502SI7R">
    <property type="taxonomic scope" value="Eukaryota"/>
</dbReference>
<dbReference type="InterPro" id="IPR038883">
    <property type="entry name" value="AN11006-like"/>
</dbReference>
<accession>W3XEZ4</accession>